<dbReference type="KEGG" id="gfm:Enr17x_54720"/>
<sequence length="44" mass="5226">MELILKKTRDSNPKFTFQKLRCYKNCEAHICLIVGNMTLLRAHF</sequence>
<protein>
    <submittedName>
        <fullName evidence="1">Uncharacterized protein</fullName>
    </submittedName>
</protein>
<organism evidence="1 2">
    <name type="scientific">Gimesia fumaroli</name>
    <dbReference type="NCBI Taxonomy" id="2527976"/>
    <lineage>
        <taxon>Bacteria</taxon>
        <taxon>Pseudomonadati</taxon>
        <taxon>Planctomycetota</taxon>
        <taxon>Planctomycetia</taxon>
        <taxon>Planctomycetales</taxon>
        <taxon>Planctomycetaceae</taxon>
        <taxon>Gimesia</taxon>
    </lineage>
</organism>
<gene>
    <name evidence="1" type="ORF">Enr17x_54720</name>
</gene>
<name>A0A518IJW2_9PLAN</name>
<reference evidence="1 2" key="1">
    <citation type="submission" date="2019-03" db="EMBL/GenBank/DDBJ databases">
        <title>Deep-cultivation of Planctomycetes and their phenomic and genomic characterization uncovers novel biology.</title>
        <authorList>
            <person name="Wiegand S."/>
            <person name="Jogler M."/>
            <person name="Boedeker C."/>
            <person name="Pinto D."/>
            <person name="Vollmers J."/>
            <person name="Rivas-Marin E."/>
            <person name="Kohn T."/>
            <person name="Peeters S.H."/>
            <person name="Heuer A."/>
            <person name="Rast P."/>
            <person name="Oberbeckmann S."/>
            <person name="Bunk B."/>
            <person name="Jeske O."/>
            <person name="Meyerdierks A."/>
            <person name="Storesund J.E."/>
            <person name="Kallscheuer N."/>
            <person name="Luecker S."/>
            <person name="Lage O.M."/>
            <person name="Pohl T."/>
            <person name="Merkel B.J."/>
            <person name="Hornburger P."/>
            <person name="Mueller R.-W."/>
            <person name="Bruemmer F."/>
            <person name="Labrenz M."/>
            <person name="Spormann A.M."/>
            <person name="Op den Camp H."/>
            <person name="Overmann J."/>
            <person name="Amann R."/>
            <person name="Jetten M.S.M."/>
            <person name="Mascher T."/>
            <person name="Medema M.H."/>
            <person name="Devos D.P."/>
            <person name="Kaster A.-K."/>
            <person name="Ovreas L."/>
            <person name="Rohde M."/>
            <person name="Galperin M.Y."/>
            <person name="Jogler C."/>
        </authorList>
    </citation>
    <scope>NUCLEOTIDE SEQUENCE [LARGE SCALE GENOMIC DNA]</scope>
    <source>
        <strain evidence="1 2">Enr17</strain>
    </source>
</reference>
<dbReference type="Proteomes" id="UP000318313">
    <property type="component" value="Chromosome"/>
</dbReference>
<keyword evidence="2" id="KW-1185">Reference proteome</keyword>
<evidence type="ECO:0000313" key="1">
    <source>
        <dbReference type="EMBL" id="QDV53397.1"/>
    </source>
</evidence>
<evidence type="ECO:0000313" key="2">
    <source>
        <dbReference type="Proteomes" id="UP000318313"/>
    </source>
</evidence>
<dbReference type="EMBL" id="CP037452">
    <property type="protein sequence ID" value="QDV53397.1"/>
    <property type="molecule type" value="Genomic_DNA"/>
</dbReference>
<proteinExistence type="predicted"/>
<accession>A0A518IJW2</accession>
<dbReference type="AlphaFoldDB" id="A0A518IJW2"/>